<evidence type="ECO:0000313" key="3">
    <source>
        <dbReference type="Proteomes" id="UP001054945"/>
    </source>
</evidence>
<proteinExistence type="predicted"/>
<reference evidence="2 3" key="1">
    <citation type="submission" date="2021-06" db="EMBL/GenBank/DDBJ databases">
        <title>Caerostris extrusa draft genome.</title>
        <authorList>
            <person name="Kono N."/>
            <person name="Arakawa K."/>
        </authorList>
    </citation>
    <scope>NUCLEOTIDE SEQUENCE [LARGE SCALE GENOMIC DNA]</scope>
</reference>
<keyword evidence="1" id="KW-0732">Signal</keyword>
<dbReference type="EMBL" id="BPLR01015853">
    <property type="protein sequence ID" value="GIY79180.1"/>
    <property type="molecule type" value="Genomic_DNA"/>
</dbReference>
<evidence type="ECO:0000313" key="2">
    <source>
        <dbReference type="EMBL" id="GIY79180.1"/>
    </source>
</evidence>
<accession>A0AAV4W8G0</accession>
<dbReference type="AlphaFoldDB" id="A0AAV4W8G0"/>
<name>A0AAV4W8G0_CAEEX</name>
<feature type="signal peptide" evidence="1">
    <location>
        <begin position="1"/>
        <end position="17"/>
    </location>
</feature>
<gene>
    <name evidence="2" type="ORF">CEXT_145781</name>
</gene>
<comment type="caution">
    <text evidence="2">The sequence shown here is derived from an EMBL/GenBank/DDBJ whole genome shotgun (WGS) entry which is preliminary data.</text>
</comment>
<feature type="chain" id="PRO_5043988630" description="Secreted protein" evidence="1">
    <location>
        <begin position="18"/>
        <end position="78"/>
    </location>
</feature>
<protein>
    <recommendedName>
        <fullName evidence="4">Secreted protein</fullName>
    </recommendedName>
</protein>
<dbReference type="Proteomes" id="UP001054945">
    <property type="component" value="Unassembled WGS sequence"/>
</dbReference>
<organism evidence="2 3">
    <name type="scientific">Caerostris extrusa</name>
    <name type="common">Bark spider</name>
    <name type="synonym">Caerostris bankana</name>
    <dbReference type="NCBI Taxonomy" id="172846"/>
    <lineage>
        <taxon>Eukaryota</taxon>
        <taxon>Metazoa</taxon>
        <taxon>Ecdysozoa</taxon>
        <taxon>Arthropoda</taxon>
        <taxon>Chelicerata</taxon>
        <taxon>Arachnida</taxon>
        <taxon>Araneae</taxon>
        <taxon>Araneomorphae</taxon>
        <taxon>Entelegynae</taxon>
        <taxon>Araneoidea</taxon>
        <taxon>Araneidae</taxon>
        <taxon>Caerostris</taxon>
    </lineage>
</organism>
<evidence type="ECO:0000256" key="1">
    <source>
        <dbReference type="SAM" id="SignalP"/>
    </source>
</evidence>
<evidence type="ECO:0008006" key="4">
    <source>
        <dbReference type="Google" id="ProtNLM"/>
    </source>
</evidence>
<sequence>MRSIVTKVKYNLPLLFCAFLLPFPEIPFYDECMRSALEQGALSLKCYRCTRDHFPFSLSPHPLTKKKDGASEVWREEL</sequence>
<keyword evidence="3" id="KW-1185">Reference proteome</keyword>